<proteinExistence type="predicted"/>
<protein>
    <submittedName>
        <fullName evidence="1">Uncharacterized protein</fullName>
    </submittedName>
</protein>
<dbReference type="AlphaFoldDB" id="A0AAN5CSG9"/>
<dbReference type="EMBL" id="BTRK01000004">
    <property type="protein sequence ID" value="GMR49759.1"/>
    <property type="molecule type" value="Genomic_DNA"/>
</dbReference>
<evidence type="ECO:0000313" key="2">
    <source>
        <dbReference type="Proteomes" id="UP001328107"/>
    </source>
</evidence>
<keyword evidence="2" id="KW-1185">Reference proteome</keyword>
<sequence length="178" mass="20425">SDILVNGEAANVFHARWHQWVTTDEDGRALVDFLMRRITFHCDLDEFITQLNKVSQVPNLPNYDNQITHTELQYPLQRAARYGRLPGPGYRCDSCGGAHLKERCPELQIAPQSIVIEIIGIARFRCDPCGREWRSDNTGLFEDERGCMCCRRPARRLWFVETCSSACPPHCTRIAHAH</sequence>
<evidence type="ECO:0000313" key="1">
    <source>
        <dbReference type="EMBL" id="GMR49759.1"/>
    </source>
</evidence>
<name>A0AAN5CSG9_9BILA</name>
<organism evidence="1 2">
    <name type="scientific">Pristionchus mayeri</name>
    <dbReference type="NCBI Taxonomy" id="1317129"/>
    <lineage>
        <taxon>Eukaryota</taxon>
        <taxon>Metazoa</taxon>
        <taxon>Ecdysozoa</taxon>
        <taxon>Nematoda</taxon>
        <taxon>Chromadorea</taxon>
        <taxon>Rhabditida</taxon>
        <taxon>Rhabditina</taxon>
        <taxon>Diplogasteromorpha</taxon>
        <taxon>Diplogasteroidea</taxon>
        <taxon>Neodiplogasteridae</taxon>
        <taxon>Pristionchus</taxon>
    </lineage>
</organism>
<feature type="non-terminal residue" evidence="1">
    <location>
        <position position="178"/>
    </location>
</feature>
<feature type="non-terminal residue" evidence="1">
    <location>
        <position position="1"/>
    </location>
</feature>
<dbReference type="Proteomes" id="UP001328107">
    <property type="component" value="Unassembled WGS sequence"/>
</dbReference>
<gene>
    <name evidence="1" type="ORF">PMAYCL1PPCAC_19954</name>
</gene>
<reference evidence="2" key="1">
    <citation type="submission" date="2022-10" db="EMBL/GenBank/DDBJ databases">
        <title>Genome assembly of Pristionchus species.</title>
        <authorList>
            <person name="Yoshida K."/>
            <person name="Sommer R.J."/>
        </authorList>
    </citation>
    <scope>NUCLEOTIDE SEQUENCE [LARGE SCALE GENOMIC DNA]</scope>
    <source>
        <strain evidence="2">RS5460</strain>
    </source>
</reference>
<comment type="caution">
    <text evidence="1">The sequence shown here is derived from an EMBL/GenBank/DDBJ whole genome shotgun (WGS) entry which is preliminary data.</text>
</comment>
<accession>A0AAN5CSG9</accession>